<accession>A0A1W2WNL8</accession>
<keyword evidence="2" id="KW-0472">Membrane</keyword>
<evidence type="ECO:0000256" key="1">
    <source>
        <dbReference type="SAM" id="MobiDB-lite"/>
    </source>
</evidence>
<dbReference type="Ensembl" id="ENSCINT00000024564.2">
    <property type="protein sequence ID" value="ENSCINP00000024318.2"/>
    <property type="gene ID" value="ENSCING00000013198.2"/>
</dbReference>
<protein>
    <submittedName>
        <fullName evidence="3">Uncharacterized LOC100187352</fullName>
    </submittedName>
</protein>
<proteinExistence type="predicted"/>
<organism evidence="3 4">
    <name type="scientific">Ciona intestinalis</name>
    <name type="common">Transparent sea squirt</name>
    <name type="synonym">Ascidia intestinalis</name>
    <dbReference type="NCBI Taxonomy" id="7719"/>
    <lineage>
        <taxon>Eukaryota</taxon>
        <taxon>Metazoa</taxon>
        <taxon>Chordata</taxon>
        <taxon>Tunicata</taxon>
        <taxon>Ascidiacea</taxon>
        <taxon>Phlebobranchia</taxon>
        <taxon>Cionidae</taxon>
        <taxon>Ciona</taxon>
    </lineage>
</organism>
<keyword evidence="2" id="KW-0812">Transmembrane</keyword>
<dbReference type="EMBL" id="EAAA01002706">
    <property type="status" value="NOT_ANNOTATED_CDS"/>
    <property type="molecule type" value="Genomic_DNA"/>
</dbReference>
<dbReference type="RefSeq" id="XP_002131955.1">
    <property type="nucleotide sequence ID" value="XM_002131919.4"/>
</dbReference>
<dbReference type="InParanoid" id="F6VTK7"/>
<feature type="transmembrane region" description="Helical" evidence="2">
    <location>
        <begin position="101"/>
        <end position="122"/>
    </location>
</feature>
<evidence type="ECO:0000313" key="3">
    <source>
        <dbReference type="Ensembl" id="ENSCINP00000024318.2"/>
    </source>
</evidence>
<reference evidence="3" key="3">
    <citation type="submission" date="2025-08" db="UniProtKB">
        <authorList>
            <consortium name="Ensembl"/>
        </authorList>
    </citation>
    <scope>IDENTIFICATION</scope>
</reference>
<keyword evidence="2" id="KW-1133">Transmembrane helix</keyword>
<reference evidence="3" key="4">
    <citation type="submission" date="2025-09" db="UniProtKB">
        <authorList>
            <consortium name="Ensembl"/>
        </authorList>
    </citation>
    <scope>IDENTIFICATION</scope>
</reference>
<reference evidence="3" key="2">
    <citation type="journal article" date="2008" name="Genome Biol.">
        <title>Improved genome assembly and evidence-based global gene model set for the chordate Ciona intestinalis: new insight into intron and operon populations.</title>
        <authorList>
            <person name="Satou Y."/>
            <person name="Mineta K."/>
            <person name="Ogasawara M."/>
            <person name="Sasakura Y."/>
            <person name="Shoguchi E."/>
            <person name="Ueno K."/>
            <person name="Yamada L."/>
            <person name="Matsumoto J."/>
            <person name="Wasserscheid J."/>
            <person name="Dewar K."/>
            <person name="Wiley G.B."/>
            <person name="Macmil S.L."/>
            <person name="Roe B.A."/>
            <person name="Zeller R.W."/>
            <person name="Hastings K.E."/>
            <person name="Lemaire P."/>
            <person name="Lindquist E."/>
            <person name="Endo T."/>
            <person name="Hotta K."/>
            <person name="Inaba K."/>
        </authorList>
    </citation>
    <scope>NUCLEOTIDE SEQUENCE [LARGE SCALE GENOMIC DNA]</scope>
    <source>
        <strain evidence="3">wild type</strain>
    </source>
</reference>
<feature type="compositionally biased region" description="Low complexity" evidence="1">
    <location>
        <begin position="1"/>
        <end position="13"/>
    </location>
</feature>
<dbReference type="HOGENOM" id="CLU_101409_0_0_1"/>
<dbReference type="KEGG" id="cin:100187352"/>
<gene>
    <name evidence="3" type="primary">LOC100187352</name>
</gene>
<feature type="region of interest" description="Disordered" evidence="1">
    <location>
        <begin position="1"/>
        <end position="22"/>
    </location>
</feature>
<keyword evidence="4" id="KW-1185">Reference proteome</keyword>
<dbReference type="Proteomes" id="UP000008144">
    <property type="component" value="Chromosome 8"/>
</dbReference>
<name>F6VTK7_CIOIN</name>
<dbReference type="GeneTree" id="ENSGT00530000065153"/>
<reference evidence="4" key="1">
    <citation type="journal article" date="2002" name="Science">
        <title>The draft genome of Ciona intestinalis: insights into chordate and vertebrate origins.</title>
        <authorList>
            <person name="Dehal P."/>
            <person name="Satou Y."/>
            <person name="Campbell R.K."/>
            <person name="Chapman J."/>
            <person name="Degnan B."/>
            <person name="De Tomaso A."/>
            <person name="Davidson B."/>
            <person name="Di Gregorio A."/>
            <person name="Gelpke M."/>
            <person name="Goodstein D.M."/>
            <person name="Harafuji N."/>
            <person name="Hastings K.E."/>
            <person name="Ho I."/>
            <person name="Hotta K."/>
            <person name="Huang W."/>
            <person name="Kawashima T."/>
            <person name="Lemaire P."/>
            <person name="Martinez D."/>
            <person name="Meinertzhagen I.A."/>
            <person name="Necula S."/>
            <person name="Nonaka M."/>
            <person name="Putnam N."/>
            <person name="Rash S."/>
            <person name="Saiga H."/>
            <person name="Satake M."/>
            <person name="Terry A."/>
            <person name="Yamada L."/>
            <person name="Wang H.G."/>
            <person name="Awazu S."/>
            <person name="Azumi K."/>
            <person name="Boore J."/>
            <person name="Branno M."/>
            <person name="Chin-Bow S."/>
            <person name="DeSantis R."/>
            <person name="Doyle S."/>
            <person name="Francino P."/>
            <person name="Keys D.N."/>
            <person name="Haga S."/>
            <person name="Hayashi H."/>
            <person name="Hino K."/>
            <person name="Imai K.S."/>
            <person name="Inaba K."/>
            <person name="Kano S."/>
            <person name="Kobayashi K."/>
            <person name="Kobayashi M."/>
            <person name="Lee B.I."/>
            <person name="Makabe K.W."/>
            <person name="Manohar C."/>
            <person name="Matassi G."/>
            <person name="Medina M."/>
            <person name="Mochizuki Y."/>
            <person name="Mount S."/>
            <person name="Morishita T."/>
            <person name="Miura S."/>
            <person name="Nakayama A."/>
            <person name="Nishizaka S."/>
            <person name="Nomoto H."/>
            <person name="Ohta F."/>
            <person name="Oishi K."/>
            <person name="Rigoutsos I."/>
            <person name="Sano M."/>
            <person name="Sasaki A."/>
            <person name="Sasakura Y."/>
            <person name="Shoguchi E."/>
            <person name="Shin-i T."/>
            <person name="Spagnuolo A."/>
            <person name="Stainier D."/>
            <person name="Suzuki M.M."/>
            <person name="Tassy O."/>
            <person name="Takatori N."/>
            <person name="Tokuoka M."/>
            <person name="Yagi K."/>
            <person name="Yoshizaki F."/>
            <person name="Wada S."/>
            <person name="Zhang C."/>
            <person name="Hyatt P.D."/>
            <person name="Larimer F."/>
            <person name="Detter C."/>
            <person name="Doggett N."/>
            <person name="Glavina T."/>
            <person name="Hawkins T."/>
            <person name="Richardson P."/>
            <person name="Lucas S."/>
            <person name="Kohara Y."/>
            <person name="Levine M."/>
            <person name="Satoh N."/>
            <person name="Rokhsar D.S."/>
        </authorList>
    </citation>
    <scope>NUCLEOTIDE SEQUENCE [LARGE SCALE GENOMIC DNA]</scope>
</reference>
<accession>F6VTK7</accession>
<dbReference type="GeneID" id="100187352"/>
<dbReference type="AlphaFoldDB" id="F6VTK7"/>
<feature type="transmembrane region" description="Helical" evidence="2">
    <location>
        <begin position="67"/>
        <end position="89"/>
    </location>
</feature>
<evidence type="ECO:0000313" key="4">
    <source>
        <dbReference type="Proteomes" id="UP000008144"/>
    </source>
</evidence>
<sequence>MSVDSKSTATSAKSGGGKKKKEAPFLEREVKLVDNSALDHKLLLKTMHTKFVAGFKRWKSRSSRFKIANLIVVLIVIGVQVGQVVIFQLNSSLVSAATKKSIATILPTVTGAILALQMKLAWADKAAKCKKSTAIYNKLCKHTEYRMDMLDAGGSFEDTTTIWNTALVTESKDVPAYLMAY</sequence>
<evidence type="ECO:0000256" key="2">
    <source>
        <dbReference type="SAM" id="Phobius"/>
    </source>
</evidence>